<protein>
    <recommendedName>
        <fullName evidence="3">Ferritin-like diiron domain-containing protein</fullName>
    </recommendedName>
</protein>
<gene>
    <name evidence="2" type="ORF">AVDCRST_MAG25-2427</name>
</gene>
<name>A0A6J4RKU0_9ACTN</name>
<dbReference type="AlphaFoldDB" id="A0A6J4RKU0"/>
<feature type="region of interest" description="Disordered" evidence="1">
    <location>
        <begin position="69"/>
        <end position="88"/>
    </location>
</feature>
<evidence type="ECO:0008006" key="3">
    <source>
        <dbReference type="Google" id="ProtNLM"/>
    </source>
</evidence>
<organism evidence="2">
    <name type="scientific">uncultured Rubrobacteraceae bacterium</name>
    <dbReference type="NCBI Taxonomy" id="349277"/>
    <lineage>
        <taxon>Bacteria</taxon>
        <taxon>Bacillati</taxon>
        <taxon>Actinomycetota</taxon>
        <taxon>Rubrobacteria</taxon>
        <taxon>Rubrobacterales</taxon>
        <taxon>Rubrobacteraceae</taxon>
        <taxon>environmental samples</taxon>
    </lineage>
</organism>
<proteinExistence type="predicted"/>
<sequence length="88" mass="9162">MDAGEKTGTRDEHYDLISVLYHALQGAQSCAKYADDAEASGDGELATFFREAQQTQSRLAEQAKAMLGLGETGDLSPGGISGGITPPS</sequence>
<dbReference type="EMBL" id="CADCVI010000153">
    <property type="protein sequence ID" value="CAA9476120.1"/>
    <property type="molecule type" value="Genomic_DNA"/>
</dbReference>
<evidence type="ECO:0000256" key="1">
    <source>
        <dbReference type="SAM" id="MobiDB-lite"/>
    </source>
</evidence>
<accession>A0A6J4RKU0</accession>
<evidence type="ECO:0000313" key="2">
    <source>
        <dbReference type="EMBL" id="CAA9476120.1"/>
    </source>
</evidence>
<reference evidence="2" key="1">
    <citation type="submission" date="2020-02" db="EMBL/GenBank/DDBJ databases">
        <authorList>
            <person name="Meier V. D."/>
        </authorList>
    </citation>
    <scope>NUCLEOTIDE SEQUENCE</scope>
    <source>
        <strain evidence="2">AVDCRST_MAG25</strain>
    </source>
</reference>
<dbReference type="PROSITE" id="PS51257">
    <property type="entry name" value="PROKAR_LIPOPROTEIN"/>
    <property type="match status" value="1"/>
</dbReference>